<dbReference type="GO" id="GO:0003735">
    <property type="term" value="F:structural constituent of ribosome"/>
    <property type="evidence" value="ECO:0007669"/>
    <property type="project" value="InterPro"/>
</dbReference>
<dbReference type="InterPro" id="IPR023591">
    <property type="entry name" value="Ribosomal_uS2_flav_dom_sf"/>
</dbReference>
<keyword evidence="11 25" id="KW-0548">Nucleotidyltransferase</keyword>
<feature type="binding site" evidence="25">
    <location>
        <position position="749"/>
    </location>
    <ligand>
        <name>Zn(2+)</name>
        <dbReference type="ChEBI" id="CHEBI:29105"/>
    </ligand>
</feature>
<dbReference type="FunFam" id="1.10.40.90:FF:000002">
    <property type="entry name" value="DNA-directed RNA polymerase subunit"/>
    <property type="match status" value="1"/>
</dbReference>
<keyword evidence="21 24" id="KW-0687">Ribonucleoprotein</keyword>
<feature type="transmembrane region" description="Helical" evidence="26">
    <location>
        <begin position="1923"/>
        <end position="1945"/>
    </location>
</feature>
<keyword evidence="14 25" id="KW-0862">Zinc</keyword>
<keyword evidence="9 25" id="KW-0808">Transferase</keyword>
<dbReference type="Pfam" id="PF04997">
    <property type="entry name" value="RNA_pol_Rpb1_1"/>
    <property type="match status" value="1"/>
</dbReference>
<dbReference type="PRINTS" id="PR00395">
    <property type="entry name" value="RIBOSOMALS2"/>
</dbReference>
<comment type="subcellular location">
    <subcellularLocation>
        <location evidence="1">Membrane</location>
        <topology evidence="1">Multi-pass membrane protein</topology>
    </subcellularLocation>
    <subcellularLocation>
        <location evidence="26">Plastid</location>
        <location evidence="26">Chloroplast thylakoid membrane</location>
        <topology evidence="26">Multi-pass membrane protein</topology>
    </subcellularLocation>
</comment>
<evidence type="ECO:0000256" key="29">
    <source>
        <dbReference type="SAM" id="MobiDB-lite"/>
    </source>
</evidence>
<evidence type="ECO:0000256" key="12">
    <source>
        <dbReference type="ARBA" id="ARBA00022723"/>
    </source>
</evidence>
<dbReference type="PROSITE" id="PS00449">
    <property type="entry name" value="ATPASE_A"/>
    <property type="match status" value="1"/>
</dbReference>
<dbReference type="EMBL" id="WHWC01000020">
    <property type="protein sequence ID" value="KAG8363203.1"/>
    <property type="molecule type" value="Genomic_DNA"/>
</dbReference>
<dbReference type="GO" id="GO:0003899">
    <property type="term" value="F:DNA-directed RNA polymerase activity"/>
    <property type="evidence" value="ECO:0007669"/>
    <property type="project" value="UniProtKB-UniRule"/>
</dbReference>
<comment type="subunit">
    <text evidence="25">In plastids the minimal PEP RNA polymerase catalytic core is composed of four subunits: alpha, beta, beta', and beta''. When a (nuclear-encoded) sigma factor is associated with the core the holoenzyme is formed, which can initiate transcription.</text>
</comment>
<dbReference type="Gene3D" id="1.10.287.610">
    <property type="entry name" value="Helix hairpin bin"/>
    <property type="match status" value="1"/>
</dbReference>
<dbReference type="HAMAP" id="MF_01324">
    <property type="entry name" value="RNApol_bact_RpoC2"/>
    <property type="match status" value="1"/>
</dbReference>
<feature type="domain" description="RNA polymerase N-terminal" evidence="30">
    <location>
        <begin position="195"/>
        <end position="476"/>
    </location>
</feature>
<comment type="caution">
    <text evidence="31">The sequence shown here is derived from an EMBL/GenBank/DDBJ whole genome shotgun (WGS) entry which is preliminary data.</text>
</comment>
<evidence type="ECO:0000256" key="14">
    <source>
        <dbReference type="ARBA" id="ARBA00022833"/>
    </source>
</evidence>
<dbReference type="GO" id="GO:0006351">
    <property type="term" value="P:DNA-templated transcription"/>
    <property type="evidence" value="ECO:0007669"/>
    <property type="project" value="UniProtKB-UniRule"/>
</dbReference>
<dbReference type="PANTHER" id="PTHR34995:SF1">
    <property type="entry name" value="DNA-DIRECTED RNA POLYMERASE SUBUNIT BETA"/>
    <property type="match status" value="1"/>
</dbReference>
<evidence type="ECO:0000256" key="27">
    <source>
        <dbReference type="RuleBase" id="RU003631"/>
    </source>
</evidence>
<dbReference type="GO" id="GO:0000428">
    <property type="term" value="C:DNA-directed RNA polymerase complex"/>
    <property type="evidence" value="ECO:0007669"/>
    <property type="project" value="UniProtKB-KW"/>
</dbReference>
<comment type="function">
    <text evidence="25 28">DNA-dependent RNA polymerase catalyzes the transcription of DNA into RNA using the four ribonucleoside triphosphates as substrates.</text>
</comment>
<comment type="subunit">
    <text evidence="26">F-type ATPases have 2 components, CF(1) - the catalytic core - and CF(0) - the membrane proton channel. CF(1) has five subunits: alpha(3), beta(3), gamma(1), delta(1), epsilon(1). CF(0) has four main subunits: a, b, b' and c.</text>
</comment>
<sequence length="1980" mass="222774">MIDRYKHQQLRIGLVSPEQISAWATKILPNGEIVGEIRNKKLSSQPIQLGCPGSDMSLGKSNMKLRIRGVVNTPQSKGELIYGVYPSRIGFQGHRGITVEVKSGPNRSNGTIHRQGFDTFRNREISTGAGAIREQLADLDLRIILDNSLVEWKELGEEGPTGNEWEDRKVGRRKDFLVRRMELAKHFLRTNIEPEWMVLCLLPVLPPELRPIIQIDGGKLMSSDINELYRRVIYRNNTLTDLLTTSRSTPGELVMCQEKLVQEAVDTLLDNGIRGQPMRDGHNKVYKSFSDVIEGKEGRFRETLLGKRVDYSGRSVIVVGPSLSLHRCGLPREIAIELFQTFVIRGLIRQHLASNIGIAKSKIREKEPIVWEILQEVMQGHPVLLNRAPTLHKLGIQAFQPILVEGRAICLHPLVCKGFNADFDGDQMAVHVPLSLEAQAEARLLMFSHMNLLSPAIGDPISVPTQDMLIGLYVLTSGNRRVGIKISSLQLGPYIVPEFLRESRSRKGSFPITDSNPLSNRTQQNMEVLMAERANLVFHNKVIDGTAMKRLISRLIDHFGMAYTSHILDQVKTLGFQQATATSISLGIDDLLTIPSKRWLVQDAEQQSLILEKHHHYGNVHAVEKLRQSIEIWYATSEYLRQEMNPNFRMTDPFNPVHIMSFSGARGNASQVHQLVGMRGLMSDPQGQMIDLPIQSNLREGLSLTEYIISCYGARKGVVDTAVRTSDAGYLTRRLVEVVQHIVVRRTDCGTVRGISVSPRNGMMPERIFIQTLIGRVLADDIYMGTRCIATRNQDIGIGLVNRFITFRAQPIAIRTPFTCRSASWICRLCYGRSPTHGDLVELGEAVGIIAGQSIGEPGTQLTLRTFHTGGVFTGGTAEHVRAPSNGKIKFNEDLVHPTRTRHGHPAFLCSIDLYVTIESEDIQHNVNIPPQSFLLVQNDQYVESEQVIAEIRAGTSTLNFKEKVRKHIYSDSDGEMHWSTDVYHAPEFTYGNVHLLPKTSHLWILLGGPCRSSLVSLSLHKDQDQMSAHSRSVKRRSLSNLSGTTDQSRQKFFTSDFSGKKEDRIPDYSDLSRIICTGRCNLIDPTILYQNSDLFSKRRRNRFIIPLQSIQERENELMPPSGISIEIPINGIFRRNSILAYFDDPRYRRKSSGITKYGTLEMHSIVKKEDLIEYQGGKEFRPKYQMKVDRFFFIPEEVHILPGSSSIMVRNNSIIGVDTQITLNIRSRVGGLVRVERKKKRIELKIVSGDIHFPGETDKISRHSGVLIPPGAGKQNSKESKKWKNWIYVQRITPSKKKYFVLVRPVVTYEITDGINLATLFPPDLLQERDNVKLRVVNYILYGNGATVHGHYGEILYEGDTLITFIYEKSRSGDITQGLPKVEQVLEVRSIESISMNLEKRVQGWNERITKILGMPWAFLIGAELTIVQSRISLVNKIQKVYRSQGVQIHNRHIEIIVRQITSKVLVSEDGMSNVFSPGELIGLLRAERMGRALEEAVCYRALLLGITRASLNTQSFISEASFQETARVLAKAALRGRIDWLKGLKENVVLGGGVWGEMTRRYWNINLEEMLEAGVHFGHGTRKWNPKMAPYISAKRKGIHITNLTRTARFLSEACDLVFDAASRGKQFLIVGTKNKAADSVAWAAIKARCHCVNKKWLGGMLTNWSTTETRLHKFRDLRMEQKTGRLNRLPKRDAAMVKRQLFRLQTYLGGIKYMTGLPDIVIIVDQHEEYTALRECITLGIPTICLIDTNCDPDLADISIPANDDAISSIRLILNKLVFAICSATIAVRNPQTIPTGGQNFFEYVLEFIRDVSKTQIGEEYGPWVPFIGTMFLFIFVSNWSGALLPWKIIELPHGELAAPTNDINTTVALALLTSVAYFYAGLTKKGLSYFGKYIQPTPILLPINILEDFTKPLSLSFRLFGNILADELVVVVLVSLVPLVVPIPVMFLGLFTSGIQALIFATLAAAYIGESMEGHH</sequence>
<dbReference type="GO" id="GO:0005886">
    <property type="term" value="C:plasma membrane"/>
    <property type="evidence" value="ECO:0007669"/>
    <property type="project" value="UniProtKB-UniRule"/>
</dbReference>
<dbReference type="Gene3D" id="1.20.120.220">
    <property type="entry name" value="ATP synthase, F0 complex, subunit A"/>
    <property type="match status" value="1"/>
</dbReference>
<dbReference type="FunFam" id="1.10.132.30:FF:000002">
    <property type="entry name" value="DNA-directed RNA polymerase subunit beta"/>
    <property type="match status" value="1"/>
</dbReference>
<dbReference type="InterPro" id="IPR001865">
    <property type="entry name" value="Ribosomal_uS2"/>
</dbReference>
<comment type="similarity">
    <text evidence="3 26">Belongs to the ATPase A chain family.</text>
</comment>
<feature type="binding site" evidence="25">
    <location>
        <position position="827"/>
    </location>
    <ligand>
        <name>Zn(2+)</name>
        <dbReference type="ChEBI" id="CHEBI:29105"/>
    </ligand>
</feature>
<dbReference type="InterPro" id="IPR006592">
    <property type="entry name" value="RNA_pol_N"/>
</dbReference>
<evidence type="ECO:0000256" key="4">
    <source>
        <dbReference type="ARBA" id="ARBA00022448"/>
    </source>
</evidence>
<dbReference type="HAMAP" id="MF_00291_B">
    <property type="entry name" value="Ribosomal_uS2_B"/>
    <property type="match status" value="1"/>
</dbReference>
<dbReference type="Gene3D" id="1.10.132.30">
    <property type="match status" value="1"/>
</dbReference>
<dbReference type="InterPro" id="IPR035908">
    <property type="entry name" value="F0_ATP_A_sf"/>
</dbReference>
<evidence type="ECO:0000256" key="17">
    <source>
        <dbReference type="ARBA" id="ARBA00022989"/>
    </source>
</evidence>
<evidence type="ECO:0000256" key="21">
    <source>
        <dbReference type="ARBA" id="ARBA00023274"/>
    </source>
</evidence>
<comment type="catalytic activity">
    <reaction evidence="23 25 28">
        <text>RNA(n) + a ribonucleoside 5'-triphosphate = RNA(n+1) + diphosphate</text>
        <dbReference type="Rhea" id="RHEA:21248"/>
        <dbReference type="Rhea" id="RHEA-COMP:14527"/>
        <dbReference type="Rhea" id="RHEA-COMP:17342"/>
        <dbReference type="ChEBI" id="CHEBI:33019"/>
        <dbReference type="ChEBI" id="CHEBI:61557"/>
        <dbReference type="ChEBI" id="CHEBI:140395"/>
        <dbReference type="EC" id="2.7.7.6"/>
    </reaction>
</comment>
<evidence type="ECO:0000256" key="1">
    <source>
        <dbReference type="ARBA" id="ARBA00004141"/>
    </source>
</evidence>
<evidence type="ECO:0000256" key="23">
    <source>
        <dbReference type="ARBA" id="ARBA00048552"/>
    </source>
</evidence>
<evidence type="ECO:0000256" key="26">
    <source>
        <dbReference type="HAMAP-Rule" id="MF_01393"/>
    </source>
</evidence>
<dbReference type="InterPro" id="IPR050254">
    <property type="entry name" value="RNA_pol_beta''_euk"/>
</dbReference>
<keyword evidence="4 26" id="KW-0813">Transport</keyword>
<keyword evidence="8 31" id="KW-0934">Plastid</keyword>
<dbReference type="InterPro" id="IPR007066">
    <property type="entry name" value="RNA_pol_Rpb1_3"/>
</dbReference>
<keyword evidence="16 24" id="KW-0689">Ribosomal protein</keyword>
<evidence type="ECO:0000259" key="30">
    <source>
        <dbReference type="SMART" id="SM00663"/>
    </source>
</evidence>
<dbReference type="Gene3D" id="1.10.1790.20">
    <property type="match status" value="1"/>
</dbReference>
<dbReference type="EC" id="2.7.7.6" evidence="25"/>
<proteinExistence type="inferred from homology"/>
<feature type="transmembrane region" description="Helical" evidence="26">
    <location>
        <begin position="1951"/>
        <end position="1972"/>
    </location>
</feature>
<keyword evidence="20 25" id="KW-0804">Transcription</keyword>
<dbReference type="InterPro" id="IPR012756">
    <property type="entry name" value="DNA-dir_RpoC2_beta_pp"/>
</dbReference>
<comment type="function">
    <text evidence="26">Key component of the proton channel; it plays a direct role in the translocation of protons across the membrane.</text>
</comment>
<evidence type="ECO:0000256" key="3">
    <source>
        <dbReference type="ARBA" id="ARBA00006810"/>
    </source>
</evidence>
<evidence type="ECO:0000256" key="7">
    <source>
        <dbReference type="ARBA" id="ARBA00022547"/>
    </source>
</evidence>
<dbReference type="PROSITE" id="PS00963">
    <property type="entry name" value="RIBOSOMAL_S2_2"/>
    <property type="match status" value="1"/>
</dbReference>
<feature type="binding site" evidence="25">
    <location>
        <position position="820"/>
    </location>
    <ligand>
        <name>Zn(2+)</name>
        <dbReference type="ChEBI" id="CHEBI:29105"/>
    </ligand>
</feature>
<evidence type="ECO:0000256" key="11">
    <source>
        <dbReference type="ARBA" id="ARBA00022695"/>
    </source>
</evidence>
<feature type="region of interest" description="Disordered" evidence="29">
    <location>
        <begin position="1027"/>
        <end position="1047"/>
    </location>
</feature>
<keyword evidence="5 25" id="KW-0240">DNA-directed RNA polymerase</keyword>
<dbReference type="InterPro" id="IPR023011">
    <property type="entry name" value="ATP_synth_F0_asu_AS"/>
</dbReference>
<evidence type="ECO:0000256" key="16">
    <source>
        <dbReference type="ARBA" id="ARBA00022980"/>
    </source>
</evidence>
<name>A0AAV6W816_9LAMI</name>
<evidence type="ECO:0000256" key="18">
    <source>
        <dbReference type="ARBA" id="ARBA00023065"/>
    </source>
</evidence>
<dbReference type="Gene3D" id="2.40.40.20">
    <property type="match status" value="1"/>
</dbReference>
<dbReference type="GO" id="GO:0008270">
    <property type="term" value="F:zinc ion binding"/>
    <property type="evidence" value="ECO:0007669"/>
    <property type="project" value="UniProtKB-UniRule"/>
</dbReference>
<dbReference type="SUPFAM" id="SSF64484">
    <property type="entry name" value="beta and beta-prime subunits of DNA dependent RNA-polymerase"/>
    <property type="match status" value="1"/>
</dbReference>
<dbReference type="CDD" id="cd02655">
    <property type="entry name" value="RNAP_beta'_C"/>
    <property type="match status" value="1"/>
</dbReference>
<evidence type="ECO:0000256" key="2">
    <source>
        <dbReference type="ARBA" id="ARBA00006242"/>
    </source>
</evidence>
<dbReference type="HAMAP" id="MF_01393">
    <property type="entry name" value="ATP_synth_a_bact"/>
    <property type="match status" value="1"/>
</dbReference>
<protein>
    <recommendedName>
        <fullName evidence="24 25">Multifunctional fusion protein</fullName>
    </recommendedName>
    <domain>
        <recommendedName>
            <fullName evidence="25">DNA-directed RNA polymerase subunit beta''</fullName>
            <ecNumber evidence="25">2.7.7.6</ecNumber>
        </recommendedName>
        <alternativeName>
            <fullName evidence="25">PEP</fullName>
        </alternativeName>
        <alternativeName>
            <fullName evidence="25">Plastid-encoded RNA polymerase subunit beta''</fullName>
            <shortName evidence="25">RNA polymerase subunit beta''</shortName>
        </alternativeName>
    </domain>
    <domain>
        <recommendedName>
            <fullName evidence="26">ATP synthase subunit a, chloroplastic</fullName>
        </recommendedName>
        <alternativeName>
            <fullName evidence="26">ATP synthase F0 sector subunit a</fullName>
        </alternativeName>
        <alternativeName>
            <fullName evidence="26">F-ATPase subunit IV</fullName>
        </alternativeName>
    </domain>
    <domain>
        <recommendedName>
            <fullName evidence="24">Small ribosomal subunit protein uS2c</fullName>
        </recommendedName>
    </domain>
</protein>
<dbReference type="InterPro" id="IPR007083">
    <property type="entry name" value="RNA_pol_Rpb1_4"/>
</dbReference>
<dbReference type="NCBIfam" id="TIGR01011">
    <property type="entry name" value="rpsB_bact"/>
    <property type="match status" value="1"/>
</dbReference>
<dbReference type="InterPro" id="IPR042102">
    <property type="entry name" value="RNA_pol_Rpb1_3_sf"/>
</dbReference>
<dbReference type="GO" id="GO:0009535">
    <property type="term" value="C:chloroplast thylakoid membrane"/>
    <property type="evidence" value="ECO:0007669"/>
    <property type="project" value="UniProtKB-SubCell"/>
</dbReference>
<dbReference type="SUPFAM" id="SSF52313">
    <property type="entry name" value="Ribosomal protein S2"/>
    <property type="match status" value="1"/>
</dbReference>
<evidence type="ECO:0000256" key="24">
    <source>
        <dbReference type="HAMAP-Rule" id="MF_00291"/>
    </source>
</evidence>
<keyword evidence="12 25" id="KW-0479">Metal-binding</keyword>
<evidence type="ECO:0000256" key="25">
    <source>
        <dbReference type="HAMAP-Rule" id="MF_01324"/>
    </source>
</evidence>
<dbReference type="Gene3D" id="1.10.274.100">
    <property type="entry name" value="RNA polymerase Rpb1, domain 3"/>
    <property type="match status" value="2"/>
</dbReference>
<evidence type="ECO:0000256" key="22">
    <source>
        <dbReference type="ARBA" id="ARBA00023310"/>
    </source>
</evidence>
<feature type="transmembrane region" description="Helical" evidence="26">
    <location>
        <begin position="1827"/>
        <end position="1847"/>
    </location>
</feature>
<evidence type="ECO:0000256" key="15">
    <source>
        <dbReference type="ARBA" id="ARBA00022842"/>
    </source>
</evidence>
<dbReference type="Gene3D" id="1.10.40.90">
    <property type="match status" value="1"/>
</dbReference>
<keyword evidence="6 31" id="KW-0150">Chloroplast</keyword>
<reference evidence="31" key="1">
    <citation type="submission" date="2019-10" db="EMBL/GenBank/DDBJ databases">
        <authorList>
            <person name="Zhang R."/>
            <person name="Pan Y."/>
            <person name="Wang J."/>
            <person name="Ma R."/>
            <person name="Yu S."/>
        </authorList>
    </citation>
    <scope>NUCLEOTIDE SEQUENCE</scope>
    <source>
        <strain evidence="31">LA-IB0</strain>
        <tissue evidence="31">Leaf</tissue>
    </source>
</reference>
<dbReference type="SMART" id="SM00663">
    <property type="entry name" value="RPOLA_N"/>
    <property type="match status" value="1"/>
</dbReference>
<dbReference type="NCBIfam" id="TIGR02388">
    <property type="entry name" value="rpoC2_cyan"/>
    <property type="match status" value="1"/>
</dbReference>
<feature type="binding site" evidence="25">
    <location>
        <position position="830"/>
    </location>
    <ligand>
        <name>Zn(2+)</name>
        <dbReference type="ChEBI" id="CHEBI:29105"/>
    </ligand>
</feature>
<evidence type="ECO:0000256" key="19">
    <source>
        <dbReference type="ARBA" id="ARBA00023136"/>
    </source>
</evidence>
<dbReference type="NCBIfam" id="TIGR01131">
    <property type="entry name" value="ATP_synt_6_or_A"/>
    <property type="match status" value="1"/>
</dbReference>
<keyword evidence="17 26" id="KW-1133">Transmembrane helix</keyword>
<dbReference type="InterPro" id="IPR000722">
    <property type="entry name" value="RNA_pol_asu"/>
</dbReference>
<comment type="cofactor">
    <cofactor evidence="25">
        <name>Zn(2+)</name>
        <dbReference type="ChEBI" id="CHEBI:29105"/>
    </cofactor>
    <text evidence="25">Binds 1 Zn(2+) ion per subunit.</text>
</comment>
<evidence type="ECO:0000256" key="5">
    <source>
        <dbReference type="ARBA" id="ARBA00022478"/>
    </source>
</evidence>
<feature type="transmembrane region" description="Helical" evidence="26">
    <location>
        <begin position="1867"/>
        <end position="1886"/>
    </location>
</feature>
<dbReference type="InterPro" id="IPR007080">
    <property type="entry name" value="RNA_pol_Rpb1_1"/>
</dbReference>
<dbReference type="GO" id="GO:0046933">
    <property type="term" value="F:proton-transporting ATP synthase activity, rotational mechanism"/>
    <property type="evidence" value="ECO:0007669"/>
    <property type="project" value="UniProtKB-UniRule"/>
</dbReference>
<evidence type="ECO:0000256" key="20">
    <source>
        <dbReference type="ARBA" id="ARBA00023163"/>
    </source>
</evidence>
<evidence type="ECO:0000313" key="31">
    <source>
        <dbReference type="EMBL" id="KAG8363203.1"/>
    </source>
</evidence>
<dbReference type="Pfam" id="PF00623">
    <property type="entry name" value="RNA_pol_Rpb1_2"/>
    <property type="match status" value="1"/>
</dbReference>
<dbReference type="GO" id="GO:0003677">
    <property type="term" value="F:DNA binding"/>
    <property type="evidence" value="ECO:0007669"/>
    <property type="project" value="UniProtKB-UniRule"/>
</dbReference>
<dbReference type="Gene3D" id="3.40.50.10490">
    <property type="entry name" value="Glucose-6-phosphate isomerase like protein, domain 1"/>
    <property type="match status" value="1"/>
</dbReference>
<dbReference type="FunFam" id="1.10.287.610:FF:000001">
    <property type="entry name" value="30S ribosomal protein S2"/>
    <property type="match status" value="1"/>
</dbReference>
<comment type="similarity">
    <text evidence="25">Belongs to the RNA polymerase beta' chain family. RpoC2 subfamily.</text>
</comment>
<gene>
    <name evidence="25" type="primary">rpoC2</name>
    <name evidence="26" type="synonym">atpI</name>
    <name evidence="24" type="synonym">rps2</name>
    <name evidence="31" type="ORF">BUALT_BualtPtG0001100</name>
</gene>
<dbReference type="InterPro" id="IPR005706">
    <property type="entry name" value="Ribosomal_uS2_bac/mit/plastid"/>
</dbReference>
<dbReference type="FunFam" id="1.20.120.220:FF:000001">
    <property type="entry name" value="ATP synthase subunit a, chloroplastic"/>
    <property type="match status" value="1"/>
</dbReference>
<dbReference type="PANTHER" id="PTHR34995">
    <property type="entry name" value="DNA-DIRECTED RNA POLYMERASE SUBUNIT BETA"/>
    <property type="match status" value="1"/>
</dbReference>
<evidence type="ECO:0000256" key="6">
    <source>
        <dbReference type="ARBA" id="ARBA00022528"/>
    </source>
</evidence>
<dbReference type="CDD" id="cd00310">
    <property type="entry name" value="ATP-synt_Fo_a_6"/>
    <property type="match status" value="1"/>
</dbReference>
<evidence type="ECO:0000256" key="13">
    <source>
        <dbReference type="ARBA" id="ARBA00022781"/>
    </source>
</evidence>
<dbReference type="GO" id="GO:0045259">
    <property type="term" value="C:proton-transporting ATP synthase complex"/>
    <property type="evidence" value="ECO:0007669"/>
    <property type="project" value="UniProtKB-KW"/>
</dbReference>
<keyword evidence="32" id="KW-1185">Reference proteome</keyword>
<accession>A0AAV6W816</accession>
<dbReference type="Gene3D" id="1.10.150.390">
    <property type="match status" value="1"/>
</dbReference>
<dbReference type="Proteomes" id="UP000826271">
    <property type="component" value="Unassembled WGS sequence"/>
</dbReference>
<geneLocation type="chloroplast" evidence="31"/>
<dbReference type="GO" id="GO:0006412">
    <property type="term" value="P:translation"/>
    <property type="evidence" value="ECO:0007669"/>
    <property type="project" value="UniProtKB-UniRule"/>
</dbReference>
<dbReference type="Pfam" id="PF04983">
    <property type="entry name" value="RNA_pol_Rpb1_3"/>
    <property type="match status" value="1"/>
</dbReference>
<keyword evidence="10 26" id="KW-0812">Transmembrane</keyword>
<evidence type="ECO:0000256" key="10">
    <source>
        <dbReference type="ARBA" id="ARBA00022692"/>
    </source>
</evidence>
<dbReference type="InterPro" id="IPR018130">
    <property type="entry name" value="Ribosomal_uS2_CS"/>
</dbReference>
<dbReference type="FunFam" id="1.10.274.100:FF:000011">
    <property type="entry name" value="DNA-directed RNA polymerase subunit beta"/>
    <property type="match status" value="1"/>
</dbReference>
<dbReference type="CDD" id="cd01425">
    <property type="entry name" value="RPS2"/>
    <property type="match status" value="1"/>
</dbReference>
<keyword evidence="13 26" id="KW-0375">Hydrogen ion transport</keyword>
<dbReference type="Pfam" id="PF05000">
    <property type="entry name" value="RNA_pol_Rpb1_4"/>
    <property type="match status" value="1"/>
</dbReference>
<keyword evidence="15" id="KW-0460">Magnesium</keyword>
<dbReference type="PROSITE" id="PS00962">
    <property type="entry name" value="RIBOSOMAL_S2_1"/>
    <property type="match status" value="1"/>
</dbReference>
<keyword evidence="18 26" id="KW-0406">Ion transport</keyword>
<dbReference type="InterPro" id="IPR000568">
    <property type="entry name" value="ATP_synth_F0_asu"/>
</dbReference>
<keyword evidence="19 26" id="KW-0472">Membrane</keyword>
<dbReference type="SUPFAM" id="SSF81336">
    <property type="entry name" value="F1F0 ATP synthase subunit A"/>
    <property type="match status" value="1"/>
</dbReference>
<dbReference type="Pfam" id="PF00318">
    <property type="entry name" value="Ribosomal_S2"/>
    <property type="match status" value="1"/>
</dbReference>
<dbReference type="InterPro" id="IPR007081">
    <property type="entry name" value="RNA_pol_Rpb1_5"/>
</dbReference>
<keyword evidence="26" id="KW-0793">Thylakoid</keyword>
<evidence type="ECO:0000256" key="28">
    <source>
        <dbReference type="RuleBase" id="RU004279"/>
    </source>
</evidence>
<dbReference type="Pfam" id="PF04998">
    <property type="entry name" value="RNA_pol_Rpb1_5"/>
    <property type="match status" value="2"/>
</dbReference>
<evidence type="ECO:0000256" key="8">
    <source>
        <dbReference type="ARBA" id="ARBA00022640"/>
    </source>
</evidence>
<dbReference type="GO" id="GO:0015935">
    <property type="term" value="C:small ribosomal subunit"/>
    <property type="evidence" value="ECO:0007669"/>
    <property type="project" value="InterPro"/>
</dbReference>
<comment type="similarity">
    <text evidence="2 24 27">Belongs to the universal ribosomal protein uS2 family.</text>
</comment>
<evidence type="ECO:0000256" key="9">
    <source>
        <dbReference type="ARBA" id="ARBA00022679"/>
    </source>
</evidence>
<evidence type="ECO:0000313" key="32">
    <source>
        <dbReference type="Proteomes" id="UP000826271"/>
    </source>
</evidence>
<dbReference type="InterPro" id="IPR038120">
    <property type="entry name" value="Rpb1_funnel_sf"/>
</dbReference>
<organism evidence="31 32">
    <name type="scientific">Buddleja alternifolia</name>
    <dbReference type="NCBI Taxonomy" id="168488"/>
    <lineage>
        <taxon>Eukaryota</taxon>
        <taxon>Viridiplantae</taxon>
        <taxon>Streptophyta</taxon>
        <taxon>Embryophyta</taxon>
        <taxon>Tracheophyta</taxon>
        <taxon>Spermatophyta</taxon>
        <taxon>Magnoliopsida</taxon>
        <taxon>eudicotyledons</taxon>
        <taxon>Gunneridae</taxon>
        <taxon>Pentapetalae</taxon>
        <taxon>asterids</taxon>
        <taxon>lamiids</taxon>
        <taxon>Lamiales</taxon>
        <taxon>Scrophulariaceae</taxon>
        <taxon>Buddlejeae</taxon>
        <taxon>Buddleja</taxon>
    </lineage>
</organism>
<keyword evidence="7 26" id="KW-0138">CF(0)</keyword>
<keyword evidence="22 26" id="KW-0066">ATP synthesis</keyword>